<dbReference type="GO" id="GO:0007017">
    <property type="term" value="P:microtubule-based process"/>
    <property type="evidence" value="ECO:0007669"/>
    <property type="project" value="InterPro"/>
</dbReference>
<evidence type="ECO:0000256" key="4">
    <source>
        <dbReference type="ARBA" id="ARBA00022490"/>
    </source>
</evidence>
<evidence type="ECO:0000256" key="6">
    <source>
        <dbReference type="ARBA" id="ARBA00022816"/>
    </source>
</evidence>
<keyword evidence="6" id="KW-0509">mRNA transport</keyword>
<keyword evidence="4 10" id="KW-0963">Cytoplasm</keyword>
<comment type="similarity">
    <text evidence="10">Belongs to the dynein light chain family.</text>
</comment>
<keyword evidence="9" id="KW-0539">Nucleus</keyword>
<keyword evidence="5 10" id="KW-0493">Microtubule</keyword>
<evidence type="ECO:0000256" key="10">
    <source>
        <dbReference type="RuleBase" id="RU365010"/>
    </source>
</evidence>
<organism evidence="11 12">
    <name type="scientific">Anabarilius grahami</name>
    <name type="common">Kanglang fish</name>
    <name type="synonym">Barilius grahami</name>
    <dbReference type="NCBI Taxonomy" id="495550"/>
    <lineage>
        <taxon>Eukaryota</taxon>
        <taxon>Metazoa</taxon>
        <taxon>Chordata</taxon>
        <taxon>Craniata</taxon>
        <taxon>Vertebrata</taxon>
        <taxon>Euteleostomi</taxon>
        <taxon>Actinopterygii</taxon>
        <taxon>Neopterygii</taxon>
        <taxon>Teleostei</taxon>
        <taxon>Ostariophysi</taxon>
        <taxon>Cypriniformes</taxon>
        <taxon>Xenocyprididae</taxon>
        <taxon>Xenocypridinae</taxon>
        <taxon>Xenocypridinae incertae sedis</taxon>
        <taxon>Anabarilius</taxon>
    </lineage>
</organism>
<keyword evidence="10" id="KW-0243">Dynein</keyword>
<dbReference type="SMART" id="SM01375">
    <property type="entry name" value="Dynein_light"/>
    <property type="match status" value="2"/>
</dbReference>
<evidence type="ECO:0000256" key="3">
    <source>
        <dbReference type="ARBA" id="ARBA00022448"/>
    </source>
</evidence>
<dbReference type="GO" id="GO:0005634">
    <property type="term" value="C:nucleus"/>
    <property type="evidence" value="ECO:0007669"/>
    <property type="project" value="UniProtKB-SubCell"/>
</dbReference>
<evidence type="ECO:0000256" key="8">
    <source>
        <dbReference type="ARBA" id="ARBA00023212"/>
    </source>
</evidence>
<evidence type="ECO:0000256" key="5">
    <source>
        <dbReference type="ARBA" id="ARBA00022701"/>
    </source>
</evidence>
<dbReference type="SUPFAM" id="SSF54648">
    <property type="entry name" value="DLC"/>
    <property type="match status" value="2"/>
</dbReference>
<dbReference type="AlphaFoldDB" id="A0A3N0XMA1"/>
<dbReference type="OrthoDB" id="8907306at2759"/>
<gene>
    <name evidence="11" type="ORF">DPX16_3329</name>
</gene>
<keyword evidence="8 10" id="KW-0206">Cytoskeleton</keyword>
<keyword evidence="10" id="KW-0505">Motor protein</keyword>
<dbReference type="GO" id="GO:0005868">
    <property type="term" value="C:cytoplasmic dynein complex"/>
    <property type="evidence" value="ECO:0007669"/>
    <property type="project" value="TreeGrafter"/>
</dbReference>
<dbReference type="InterPro" id="IPR037177">
    <property type="entry name" value="DLC_sf"/>
</dbReference>
<evidence type="ECO:0000256" key="1">
    <source>
        <dbReference type="ARBA" id="ARBA00004123"/>
    </source>
</evidence>
<keyword evidence="11" id="KW-0969">Cilium</keyword>
<reference evidence="11 12" key="1">
    <citation type="submission" date="2018-10" db="EMBL/GenBank/DDBJ databases">
        <title>Genome assembly for a Yunnan-Guizhou Plateau 3E fish, Anabarilius grahami (Regan), and its evolutionary and genetic applications.</title>
        <authorList>
            <person name="Jiang W."/>
        </authorList>
    </citation>
    <scope>NUCLEOTIDE SEQUENCE [LARGE SCALE GENOMIC DNA]</scope>
    <source>
        <strain evidence="11">AG-KIZ</strain>
        <tissue evidence="11">Muscle</tissue>
    </source>
</reference>
<dbReference type="FunFam" id="3.30.740.10:FF:000005">
    <property type="entry name" value="Dynein light chain"/>
    <property type="match status" value="1"/>
</dbReference>
<accession>A0A3N0XMA1</accession>
<comment type="subcellular location">
    <subcellularLocation>
        <location evidence="2 10">Cytoplasm</location>
        <location evidence="2 10">Cytoskeleton</location>
    </subcellularLocation>
    <subcellularLocation>
        <location evidence="1">Nucleus</location>
    </subcellularLocation>
</comment>
<dbReference type="PANTHER" id="PTHR11886:SF35">
    <property type="entry name" value="DYNEIN LIGHT CHAIN"/>
    <property type="match status" value="1"/>
</dbReference>
<dbReference type="GO" id="GO:0005874">
    <property type="term" value="C:microtubule"/>
    <property type="evidence" value="ECO:0007669"/>
    <property type="project" value="UniProtKB-KW"/>
</dbReference>
<keyword evidence="12" id="KW-1185">Reference proteome</keyword>
<name>A0A3N0XMA1_ANAGA</name>
<dbReference type="EMBL" id="RJVU01069905">
    <property type="protein sequence ID" value="ROI64782.1"/>
    <property type="molecule type" value="Genomic_DNA"/>
</dbReference>
<dbReference type="InterPro" id="IPR001372">
    <property type="entry name" value="Dynein_light_chain_typ-1/2"/>
</dbReference>
<keyword evidence="11" id="KW-0966">Cell projection</keyword>
<comment type="caution">
    <text evidence="11">The sequence shown here is derived from an EMBL/GenBank/DDBJ whole genome shotgun (WGS) entry which is preliminary data.</text>
</comment>
<dbReference type="GO" id="GO:0015031">
    <property type="term" value="P:protein transport"/>
    <property type="evidence" value="ECO:0007669"/>
    <property type="project" value="UniProtKB-KW"/>
</dbReference>
<evidence type="ECO:0000256" key="2">
    <source>
        <dbReference type="ARBA" id="ARBA00004245"/>
    </source>
</evidence>
<dbReference type="Pfam" id="PF01221">
    <property type="entry name" value="Dynein_light"/>
    <property type="match status" value="2"/>
</dbReference>
<keyword evidence="11" id="KW-0282">Flagellum</keyword>
<dbReference type="GO" id="GO:0045505">
    <property type="term" value="F:dynein intermediate chain binding"/>
    <property type="evidence" value="ECO:0007669"/>
    <property type="project" value="TreeGrafter"/>
</dbReference>
<protein>
    <recommendedName>
        <fullName evidence="10">Dynein light chain</fullName>
    </recommendedName>
</protein>
<keyword evidence="3" id="KW-0813">Transport</keyword>
<evidence type="ECO:0000256" key="7">
    <source>
        <dbReference type="ARBA" id="ARBA00022927"/>
    </source>
</evidence>
<dbReference type="Gene3D" id="3.30.740.10">
    <property type="entry name" value="Protein Inhibitor Of Neuronal Nitric Oxide Synthase"/>
    <property type="match status" value="2"/>
</dbReference>
<evidence type="ECO:0000313" key="11">
    <source>
        <dbReference type="EMBL" id="ROI64782.1"/>
    </source>
</evidence>
<evidence type="ECO:0000313" key="12">
    <source>
        <dbReference type="Proteomes" id="UP000281406"/>
    </source>
</evidence>
<proteinExistence type="inferred from homology"/>
<evidence type="ECO:0000256" key="9">
    <source>
        <dbReference type="ARBA" id="ARBA00023242"/>
    </source>
</evidence>
<dbReference type="Proteomes" id="UP000281406">
    <property type="component" value="Unassembled WGS sequence"/>
</dbReference>
<keyword evidence="7" id="KW-0653">Protein transport</keyword>
<dbReference type="GO" id="GO:0051028">
    <property type="term" value="P:mRNA transport"/>
    <property type="evidence" value="ECO:0007669"/>
    <property type="project" value="UniProtKB-KW"/>
</dbReference>
<dbReference type="PANTHER" id="PTHR11886">
    <property type="entry name" value="DYNEIN LIGHT CHAIN"/>
    <property type="match status" value="1"/>
</dbReference>
<sequence>MSEELEREAFQVALVAVTIYTIENDMAKYIGKEFERKHGGTWQCIMGRSTMPKTSIRRSDMSDEMECEALQVALLAVNMYEKNEDIAHYIKTEFNRKHGNYWQCIVGNFASSVTHNKNSYIDFSVGDENITLFKTD</sequence>